<keyword evidence="1" id="KW-0732">Signal</keyword>
<feature type="repeat" description="MAP" evidence="3">
    <location>
        <begin position="21"/>
        <end position="130"/>
    </location>
</feature>
<accession>A0A7X2PBW3</accession>
<sequence length="1531" mass="172469">MKYHTTVSTVITTLLILCVFVAVSFFVVFELNIGSPGYLLLSTLEEKLEKSENYSITFSNIDRILKDRIQINDVKLKYNNLIDLEIDNVILYNNPLQLTKALFTKTGVLKGDINNIKVTINSSGKNSNSNINLQAVFEQIKNLEGYEDIFSKNFLYNYGYSINVSNLDLKFNEIAISGLRANIQLDEHLIFKSLVAEVPTYLDDKFNFEKIAFRSSNDGNIYSFAISGDKLSFIDENTNIILDQARASLEFNKFADLELTALPLNLSIDNTILNSDSVNLNIGPISVQNTFDGATYNISKIKAKYNNYDLASSQISGSINVSEEYEANATIQIPEELTISNLDSEVKINGININASYLSSVSLDARVNEILLSNINNYSKNFIKDSKLNNLNIALQYNNSEAFIDASTLLLVGSDIAFLDNTKATASINAYITDKSLQELTVNLNEIKFPMIPYSAKMNFTHDDKNELDIYYQDKLSILFNDEQDILSGKINLSGFRGSDIKNAINTYSPFFNKYILDDTLINGNISFTTNKDKKGDIYSTLALDNIHFNDITFGIASGLNARIDEKGIEDIKFNITSELLRFAYLGSISFDTFLPEGSITVDYTKSGKSLLDLNISLGSNKQYDFFAKILNSDNGYIQGSINWAKEGLVQALGDVKSSASIYPFDLSLDINSKKIDLISDNLLLSADYSEQISVALSLDDFQLPVSDLSITPITINGYADYNFDFAEQRSLLTINDINIKDIRYIKSNPEITIAGSYSNNLFTLDKIIYQDNISTLTGTLVIPIREKRMAFTLGDEIERLNISFKVINDNLYTGIVNLNDINIERFGFPKAYLNASLIGKGESINAFEFNGELNVQSLSNDKLPFTLSSQISINDKSVELLDLKFTLSDLMVSSPLIGYDTNVGNLLGNFDINYTRRNFDRDYLVTSSLDFDLNIGKYDSLSIAVLETFDKFQKEFDFKVNIDKINIDNFLSIDRRNIDVSFNRDNGFKIEGNMINGTFNQKTFDIDLNIDLLPVAALSITGIANPKDLDLNLNDVIFNIGSINFVFPFPIIWFSDKAFVNGDLKIFGPLYDTHMYGNLYTKGFDMEVWWLQKSILRLSDIHFSMIDNYLSSPRTPILVIDKFGGPVKTVDVDLEAQLSPSNILDFFGLNVWIQKGQDVFVRIPIESQNMQIDADVYGHFSYYTDLVKNYLGGEIYSDSGVFSYGMDPLPSWWKSHMLVHNEFDVTLGENMKFLLPLSADPILVAYMKDKTHFTFKYDNQVGSISFDGSLDFRSGEIYYFEKNFYITEGSLSFNNVNSRRIAPVIDLTARLREFDSSGNKVDIYLILKNSTLTDLNPYFESSPHKDLNEIMTILGDAILPTNTYGEFNLSSVASLVTSGVDVMSRIGLINSTSSSTDLISTIRNSLNLDMFSLRTNLFENLVLDTIFTTTGQTISPVARYLDNTSIYLGKYINEDLFLQGMVHLSAFKQNSDKKRYTTILADDLQLDIEVSLEWSNPLGTFTFFTKPSNLSLFNIFDSFGFSYSKRILFQ</sequence>
<evidence type="ECO:0000256" key="1">
    <source>
        <dbReference type="ARBA" id="ARBA00022729"/>
    </source>
</evidence>
<organism evidence="6 7">
    <name type="scientific">Bullifex porci</name>
    <dbReference type="NCBI Taxonomy" id="2606638"/>
    <lineage>
        <taxon>Bacteria</taxon>
        <taxon>Pseudomonadati</taxon>
        <taxon>Spirochaetota</taxon>
        <taxon>Spirochaetia</taxon>
        <taxon>Spirochaetales</taxon>
        <taxon>Spirochaetaceae</taxon>
        <taxon>Bullifex</taxon>
    </lineage>
</organism>
<evidence type="ECO:0000313" key="7">
    <source>
        <dbReference type="Proteomes" id="UP000460549"/>
    </source>
</evidence>
<reference evidence="6 7" key="1">
    <citation type="submission" date="2019-08" db="EMBL/GenBank/DDBJ databases">
        <title>In-depth cultivation of the pig gut microbiome towards novel bacterial diversity and tailored functional studies.</title>
        <authorList>
            <person name="Wylensek D."/>
            <person name="Hitch T.C.A."/>
            <person name="Clavel T."/>
        </authorList>
    </citation>
    <scope>NUCLEOTIDE SEQUENCE [LARGE SCALE GENOMIC DNA]</scope>
    <source>
        <strain evidence="6 7">NM-380-WT-3C1</strain>
    </source>
</reference>
<dbReference type="EMBL" id="VUNN01000005">
    <property type="protein sequence ID" value="MSU06012.1"/>
    <property type="molecule type" value="Genomic_DNA"/>
</dbReference>
<evidence type="ECO:0000256" key="2">
    <source>
        <dbReference type="ARBA" id="ARBA00022737"/>
    </source>
</evidence>
<protein>
    <recommendedName>
        <fullName evidence="5">MAP domain-containing protein</fullName>
    </recommendedName>
</protein>
<feature type="transmembrane region" description="Helical" evidence="4">
    <location>
        <begin position="7"/>
        <end position="29"/>
    </location>
</feature>
<evidence type="ECO:0000259" key="5">
    <source>
        <dbReference type="PROSITE" id="PS51223"/>
    </source>
</evidence>
<proteinExistence type="predicted"/>
<name>A0A7X2PBW3_9SPIO</name>
<keyword evidence="4" id="KW-0812">Transmembrane</keyword>
<evidence type="ECO:0000256" key="4">
    <source>
        <dbReference type="SAM" id="Phobius"/>
    </source>
</evidence>
<keyword evidence="7" id="KW-1185">Reference proteome</keyword>
<evidence type="ECO:0000256" key="3">
    <source>
        <dbReference type="PROSITE-ProRule" id="PRU00567"/>
    </source>
</evidence>
<dbReference type="Proteomes" id="UP000460549">
    <property type="component" value="Unassembled WGS sequence"/>
</dbReference>
<dbReference type="PROSITE" id="PS51223">
    <property type="entry name" value="MAP"/>
    <property type="match status" value="1"/>
</dbReference>
<keyword evidence="2" id="KW-0677">Repeat</keyword>
<keyword evidence="4" id="KW-1133">Transmembrane helix</keyword>
<dbReference type="InterPro" id="IPR005298">
    <property type="entry name" value="MAP_dom"/>
</dbReference>
<gene>
    <name evidence="6" type="ORF">FYJ80_04365</name>
</gene>
<keyword evidence="4" id="KW-0472">Membrane</keyword>
<feature type="domain" description="MAP" evidence="5">
    <location>
        <begin position="21"/>
        <end position="130"/>
    </location>
</feature>
<comment type="caution">
    <text evidence="6">The sequence shown here is derived from an EMBL/GenBank/DDBJ whole genome shotgun (WGS) entry which is preliminary data.</text>
</comment>
<dbReference type="RefSeq" id="WP_154424987.1">
    <property type="nucleotide sequence ID" value="NZ_VUNN01000005.1"/>
</dbReference>
<evidence type="ECO:0000313" key="6">
    <source>
        <dbReference type="EMBL" id="MSU06012.1"/>
    </source>
</evidence>